<evidence type="ECO:0000256" key="5">
    <source>
        <dbReference type="ARBA" id="ARBA00023139"/>
    </source>
</evidence>
<evidence type="ECO:0000313" key="12">
    <source>
        <dbReference type="Proteomes" id="UP000011976"/>
    </source>
</evidence>
<accession>M9LYK9</accession>
<evidence type="ECO:0000256" key="9">
    <source>
        <dbReference type="SAM" id="MobiDB-lite"/>
    </source>
</evidence>
<keyword evidence="4 8" id="KW-0472">Membrane</keyword>
<sequence>MVQEAPSSLRQRISQSKGINTARQEPEDPIRTHDGKPNSHAHPNSRRGIRLNRVLGRIVPIILLVYVANAYDLVVVRHAYRQVYLQQGRLLPLGLWLVPTHALFFWSLRAYLRVFFAHSQPPSRSHTNNQSGVLSWLRSRFGATFADPDPADTTISIASVVQGNDVTAELCSADGEPIRCWRDSCNGRIKTFRMRHCGDCTTCRVGFDHHCAWFDNDVTAPSTLRPFISFLLSIPPLYTLGFAPLFRPTWRSFRSLAALAASDAHIAEVWWGRWYSWIGGPVLRWIVALSLASKRRQEQAADAIRAPVVIALGAVFVLIASALATSSLGSLRRGLLTIDVERAKAYARLQRQMQKLDAGQEEKDALQKGLDSLGPTQHFRIAWTDPGTGEARAEVVALSIDDGLLSHGSTAANLRAFLAPSRTIPRPGWVLSESALRTLLTKANVSLHT</sequence>
<dbReference type="Proteomes" id="UP000011976">
    <property type="component" value="Unassembled WGS sequence"/>
</dbReference>
<dbReference type="AlphaFoldDB" id="M9LYK9"/>
<proteinExistence type="inferred from homology"/>
<feature type="transmembrane region" description="Helical" evidence="8">
    <location>
        <begin position="91"/>
        <end position="112"/>
    </location>
</feature>
<feature type="transmembrane region" description="Helical" evidence="8">
    <location>
        <begin position="304"/>
        <end position="324"/>
    </location>
</feature>
<evidence type="ECO:0000256" key="1">
    <source>
        <dbReference type="ARBA" id="ARBA00004141"/>
    </source>
</evidence>
<keyword evidence="2 8" id="KW-0812">Transmembrane</keyword>
<evidence type="ECO:0000256" key="4">
    <source>
        <dbReference type="ARBA" id="ARBA00023136"/>
    </source>
</evidence>
<feature type="region of interest" description="Disordered" evidence="9">
    <location>
        <begin position="1"/>
        <end position="45"/>
    </location>
</feature>
<evidence type="ECO:0000259" key="10">
    <source>
        <dbReference type="Pfam" id="PF01529"/>
    </source>
</evidence>
<dbReference type="GO" id="GO:0016020">
    <property type="term" value="C:membrane"/>
    <property type="evidence" value="ECO:0007669"/>
    <property type="project" value="UniProtKB-SubCell"/>
</dbReference>
<keyword evidence="6" id="KW-0449">Lipoprotein</keyword>
<dbReference type="OrthoDB" id="302728at2759"/>
<organism evidence="11 12">
    <name type="scientific">Pseudozyma antarctica (strain T-34)</name>
    <name type="common">Yeast</name>
    <name type="synonym">Candida antarctica</name>
    <dbReference type="NCBI Taxonomy" id="1151754"/>
    <lineage>
        <taxon>Eukaryota</taxon>
        <taxon>Fungi</taxon>
        <taxon>Dikarya</taxon>
        <taxon>Basidiomycota</taxon>
        <taxon>Ustilaginomycotina</taxon>
        <taxon>Ustilaginomycetes</taxon>
        <taxon>Ustilaginales</taxon>
        <taxon>Ustilaginaceae</taxon>
        <taxon>Moesziomyces</taxon>
    </lineage>
</organism>
<protein>
    <recommendedName>
        <fullName evidence="8">Palmitoyltransferase</fullName>
        <ecNumber evidence="8">2.3.1.225</ecNumber>
    </recommendedName>
</protein>
<dbReference type="PROSITE" id="PS50216">
    <property type="entry name" value="DHHC"/>
    <property type="match status" value="1"/>
</dbReference>
<dbReference type="EC" id="2.3.1.225" evidence="8"/>
<dbReference type="STRING" id="1151754.M9LYK9"/>
<feature type="compositionally biased region" description="Basic and acidic residues" evidence="9">
    <location>
        <begin position="24"/>
        <end position="37"/>
    </location>
</feature>
<feature type="transmembrane region" description="Helical" evidence="8">
    <location>
        <begin position="54"/>
        <end position="71"/>
    </location>
</feature>
<dbReference type="GO" id="GO:0019706">
    <property type="term" value="F:protein-cysteine S-palmitoyltransferase activity"/>
    <property type="evidence" value="ECO:0007669"/>
    <property type="project" value="UniProtKB-EC"/>
</dbReference>
<feature type="compositionally biased region" description="Polar residues" evidence="9">
    <location>
        <begin position="1"/>
        <end position="23"/>
    </location>
</feature>
<name>M9LYK9_PSEA3</name>
<keyword evidence="8" id="KW-0012">Acyltransferase</keyword>
<feature type="transmembrane region" description="Helical" evidence="8">
    <location>
        <begin position="274"/>
        <end position="292"/>
    </location>
</feature>
<keyword evidence="5" id="KW-0564">Palmitate</keyword>
<evidence type="ECO:0000256" key="8">
    <source>
        <dbReference type="RuleBase" id="RU079119"/>
    </source>
</evidence>
<comment type="domain">
    <text evidence="8">The DHHC domain is required for palmitoyltransferase activity.</text>
</comment>
<keyword evidence="8" id="KW-0808">Transferase</keyword>
<feature type="transmembrane region" description="Helical" evidence="8">
    <location>
        <begin position="227"/>
        <end position="246"/>
    </location>
</feature>
<evidence type="ECO:0000256" key="6">
    <source>
        <dbReference type="ARBA" id="ARBA00023288"/>
    </source>
</evidence>
<feature type="domain" description="Palmitoyltransferase DHHC" evidence="10">
    <location>
        <begin position="181"/>
        <end position="245"/>
    </location>
</feature>
<comment type="subcellular location">
    <subcellularLocation>
        <location evidence="1">Membrane</location>
        <topology evidence="1">Multi-pass membrane protein</topology>
    </subcellularLocation>
</comment>
<dbReference type="InterPro" id="IPR001594">
    <property type="entry name" value="Palmitoyltrfase_DHHC"/>
</dbReference>
<evidence type="ECO:0000256" key="7">
    <source>
        <dbReference type="ARBA" id="ARBA00048048"/>
    </source>
</evidence>
<dbReference type="EMBL" id="DF196772">
    <property type="protein sequence ID" value="GAC72215.1"/>
    <property type="molecule type" value="Genomic_DNA"/>
</dbReference>
<gene>
    <name evidence="11" type="ORF">PANT_6c00126</name>
</gene>
<dbReference type="Pfam" id="PF01529">
    <property type="entry name" value="DHHC"/>
    <property type="match status" value="1"/>
</dbReference>
<keyword evidence="3 8" id="KW-1133">Transmembrane helix</keyword>
<reference evidence="12" key="1">
    <citation type="journal article" date="2013" name="Genome Announc.">
        <title>Genome sequence of the basidiomycetous yeast Pseudozyma antarctica T-34, a producer of the glycolipid biosurfactants mannosylerythritol lipids.</title>
        <authorList>
            <person name="Morita T."/>
            <person name="Koike H."/>
            <person name="Koyama Y."/>
            <person name="Hagiwara H."/>
            <person name="Ito E."/>
            <person name="Fukuoka T."/>
            <person name="Imura T."/>
            <person name="Machida M."/>
            <person name="Kitamoto D."/>
        </authorList>
    </citation>
    <scope>NUCLEOTIDE SEQUENCE [LARGE SCALE GENOMIC DNA]</scope>
    <source>
        <strain evidence="12">T-34</strain>
    </source>
</reference>
<evidence type="ECO:0000313" key="11">
    <source>
        <dbReference type="EMBL" id="GAC72215.1"/>
    </source>
</evidence>
<evidence type="ECO:0000256" key="3">
    <source>
        <dbReference type="ARBA" id="ARBA00022989"/>
    </source>
</evidence>
<evidence type="ECO:0000256" key="2">
    <source>
        <dbReference type="ARBA" id="ARBA00022692"/>
    </source>
</evidence>
<comment type="similarity">
    <text evidence="8">Belongs to the DHHC palmitoyltransferase family.</text>
</comment>
<comment type="catalytic activity">
    <reaction evidence="7 8">
        <text>L-cysteinyl-[protein] + hexadecanoyl-CoA = S-hexadecanoyl-L-cysteinyl-[protein] + CoA</text>
        <dbReference type="Rhea" id="RHEA:36683"/>
        <dbReference type="Rhea" id="RHEA-COMP:10131"/>
        <dbReference type="Rhea" id="RHEA-COMP:11032"/>
        <dbReference type="ChEBI" id="CHEBI:29950"/>
        <dbReference type="ChEBI" id="CHEBI:57287"/>
        <dbReference type="ChEBI" id="CHEBI:57379"/>
        <dbReference type="ChEBI" id="CHEBI:74151"/>
        <dbReference type="EC" id="2.3.1.225"/>
    </reaction>
</comment>